<comment type="similarity">
    <text evidence="1 8">Belongs to the class-II aminoacyl-tRNA synthetase family. Type 1 subfamily.</text>
</comment>
<evidence type="ECO:0000259" key="9">
    <source>
        <dbReference type="PROSITE" id="PS50862"/>
    </source>
</evidence>
<dbReference type="InterPro" id="IPR047089">
    <property type="entry name" value="Asp-tRNA-ligase_1_N"/>
</dbReference>
<feature type="domain" description="Aminoacyl-transfer RNA synthetases class-II family profile" evidence="9">
    <location>
        <begin position="142"/>
        <end position="557"/>
    </location>
</feature>
<dbReference type="GO" id="GO:0005524">
    <property type="term" value="F:ATP binding"/>
    <property type="evidence" value="ECO:0007669"/>
    <property type="project" value="UniProtKB-UniRule"/>
</dbReference>
<dbReference type="SUPFAM" id="SSF55261">
    <property type="entry name" value="GAD domain-like"/>
    <property type="match status" value="1"/>
</dbReference>
<evidence type="ECO:0000256" key="4">
    <source>
        <dbReference type="ARBA" id="ARBA00022741"/>
    </source>
</evidence>
<dbReference type="Pfam" id="PF02938">
    <property type="entry name" value="GAD"/>
    <property type="match status" value="1"/>
</dbReference>
<dbReference type="PANTHER" id="PTHR22594:SF5">
    <property type="entry name" value="ASPARTATE--TRNA LIGASE, MITOCHONDRIAL"/>
    <property type="match status" value="1"/>
</dbReference>
<dbReference type="Gene3D" id="2.40.50.140">
    <property type="entry name" value="Nucleic acid-binding proteins"/>
    <property type="match status" value="1"/>
</dbReference>
<keyword evidence="2 8" id="KW-0963">Cytoplasm</keyword>
<dbReference type="STRING" id="372461.BCc_196"/>
<dbReference type="OrthoDB" id="9762036at2"/>
<sequence>MRTKYCGEIKKKDINKIITICGWVHKIRSLKNIIFIDIKDITGIIQVIFLKKYNSNFSLVKTIRNDYCIKIKGLVILKKKLTYFNTQEKENFFEIIAFKLKIFNPSLPIPFDYKKENKEDIRFKFRYLDLRRFYMFHKLQTRSKITTIIRNFFIKKKFLEIETPILTRSTPEGAKDYLVYSRLYPGKYFALPQSPQLFKQLLMISGIDRYFQIAKCFRDEDLRSDRQPEFTQIDIEIAFKKKKFLQKLINKLIKKLWLKINNYTIKKIKNITYKESILKYGTDKPDLRNPIQFVELYDIFNNFYKKFFPWLLIKNINRIISIKIPEGIKKIRDNKIYKYKKFLEKLNFNYFIYVKIINIKKYIIKDNRNIFSKIDKKTLKEFFLKTSAINGDIIFIIAEKYNIANNISNLLRKKIGIDLKITNLKKICPVWITKFPLFKLDKKNNLKSVHHPFTSPEKNSKNIELLNPLKIISSAFDLVINGYEIGGGSERIYNYQLQIKIFNILKINKNKQKKKFGFFINSLQYGAPPHLGLALGLDRLVMLLTNCNTISDVIAFPKTNSAICLMTGAPC</sequence>
<evidence type="ECO:0000256" key="5">
    <source>
        <dbReference type="ARBA" id="ARBA00022840"/>
    </source>
</evidence>
<dbReference type="Proteomes" id="UP000000669">
    <property type="component" value="Chromosome"/>
</dbReference>
<dbReference type="InterPro" id="IPR029351">
    <property type="entry name" value="GAD_dom"/>
</dbReference>
<keyword evidence="6 8" id="KW-0648">Protein biosynthesis</keyword>
<dbReference type="EMBL" id="CP000263">
    <property type="protein sequence ID" value="ABJ90668.1"/>
    <property type="molecule type" value="Genomic_DNA"/>
</dbReference>
<gene>
    <name evidence="8 10" type="primary">aspS</name>
    <name evidence="10" type="ordered locus">BCc_196</name>
</gene>
<dbReference type="InterPro" id="IPR004115">
    <property type="entry name" value="GAD-like_sf"/>
</dbReference>
<feature type="binding site" evidence="8">
    <location>
        <position position="172"/>
    </location>
    <ligand>
        <name>L-aspartate</name>
        <dbReference type="ChEBI" id="CHEBI:29991"/>
    </ligand>
</feature>
<dbReference type="KEGG" id="bcc:BCc_196"/>
<organism evidence="10 11">
    <name type="scientific">Buchnera aphidicola subsp. Cinara cedri (strain Cc)</name>
    <dbReference type="NCBI Taxonomy" id="372461"/>
    <lineage>
        <taxon>Bacteria</taxon>
        <taxon>Pseudomonadati</taxon>
        <taxon>Pseudomonadota</taxon>
        <taxon>Gammaproteobacteria</taxon>
        <taxon>Enterobacterales</taxon>
        <taxon>Erwiniaceae</taxon>
        <taxon>Buchnera</taxon>
    </lineage>
</organism>
<dbReference type="CDD" id="cd04317">
    <property type="entry name" value="EcAspRS_like_N"/>
    <property type="match status" value="1"/>
</dbReference>
<evidence type="ECO:0000256" key="3">
    <source>
        <dbReference type="ARBA" id="ARBA00022598"/>
    </source>
</evidence>
<evidence type="ECO:0000256" key="2">
    <source>
        <dbReference type="ARBA" id="ARBA00022490"/>
    </source>
</evidence>
<dbReference type="InterPro" id="IPR004364">
    <property type="entry name" value="Aa-tRNA-synt_II"/>
</dbReference>
<dbReference type="InterPro" id="IPR004524">
    <property type="entry name" value="Asp-tRNA-ligase_1"/>
</dbReference>
<dbReference type="HOGENOM" id="CLU_014330_3_2_6"/>
<keyword evidence="5 8" id="KW-0067">ATP-binding</keyword>
<dbReference type="PANTHER" id="PTHR22594">
    <property type="entry name" value="ASPARTYL/LYSYL-TRNA SYNTHETASE"/>
    <property type="match status" value="1"/>
</dbReference>
<dbReference type="InterPro" id="IPR012340">
    <property type="entry name" value="NA-bd_OB-fold"/>
</dbReference>
<dbReference type="RefSeq" id="WP_011672587.1">
    <property type="nucleotide sequence ID" value="NC_008513.1"/>
</dbReference>
<evidence type="ECO:0000256" key="6">
    <source>
        <dbReference type="ARBA" id="ARBA00022917"/>
    </source>
</evidence>
<comment type="caution">
    <text evidence="8">Lacks conserved residue(s) required for the propagation of feature annotation.</text>
</comment>
<dbReference type="InterPro" id="IPR002312">
    <property type="entry name" value="Asp/Asn-tRNA-synth_IIb"/>
</dbReference>
<dbReference type="eggNOG" id="COG0173">
    <property type="taxonomic scope" value="Bacteria"/>
</dbReference>
<keyword evidence="3 8" id="KW-0436">Ligase</keyword>
<evidence type="ECO:0000313" key="11">
    <source>
        <dbReference type="Proteomes" id="UP000000669"/>
    </source>
</evidence>
<evidence type="ECO:0000256" key="1">
    <source>
        <dbReference type="ARBA" id="ARBA00006303"/>
    </source>
</evidence>
<feature type="binding site" evidence="8">
    <location>
        <position position="227"/>
    </location>
    <ligand>
        <name>ATP</name>
        <dbReference type="ChEBI" id="CHEBI:30616"/>
    </ligand>
</feature>
<dbReference type="GO" id="GO:0003676">
    <property type="term" value="F:nucleic acid binding"/>
    <property type="evidence" value="ECO:0007669"/>
    <property type="project" value="InterPro"/>
</dbReference>
<dbReference type="NCBIfam" id="NF001750">
    <property type="entry name" value="PRK00476.1"/>
    <property type="match status" value="1"/>
</dbReference>
<feature type="binding site" evidence="8">
    <location>
        <position position="450"/>
    </location>
    <ligand>
        <name>L-aspartate</name>
        <dbReference type="ChEBI" id="CHEBI:29991"/>
    </ligand>
</feature>
<dbReference type="GO" id="GO:0006422">
    <property type="term" value="P:aspartyl-tRNA aminoacylation"/>
    <property type="evidence" value="ECO:0007669"/>
    <property type="project" value="UniProtKB-UniRule"/>
</dbReference>
<comment type="subcellular location">
    <subcellularLocation>
        <location evidence="8">Cytoplasm</location>
    </subcellularLocation>
</comment>
<protein>
    <recommendedName>
        <fullName evidence="8">Aspartate--tRNA ligase</fullName>
        <ecNumber evidence="8">6.1.1.12</ecNumber>
    </recommendedName>
    <alternativeName>
        <fullName evidence="8">Aspartyl-tRNA synthetase</fullName>
        <shortName evidence="8">AspRS</shortName>
    </alternativeName>
</protein>
<dbReference type="InterPro" id="IPR045864">
    <property type="entry name" value="aa-tRNA-synth_II/BPL/LPL"/>
</dbReference>
<dbReference type="HAMAP" id="MF_00044">
    <property type="entry name" value="Asp_tRNA_synth_type1"/>
    <property type="match status" value="1"/>
</dbReference>
<feature type="binding site" evidence="8">
    <location>
        <begin position="536"/>
        <end position="539"/>
    </location>
    <ligand>
        <name>ATP</name>
        <dbReference type="ChEBI" id="CHEBI:30616"/>
    </ligand>
</feature>
<name>Q057N1_BUCCC</name>
<keyword evidence="4 8" id="KW-0547">Nucleotide-binding</keyword>
<evidence type="ECO:0000256" key="7">
    <source>
        <dbReference type="ARBA" id="ARBA00023146"/>
    </source>
</evidence>
<keyword evidence="11" id="KW-1185">Reference proteome</keyword>
<comment type="function">
    <text evidence="8">Catalyzes the attachment of L-aspartate to tRNA(Asp) in a two-step reaction: L-aspartate is first activated by ATP to form Asp-AMP and then transferred to the acceptor end of tRNA(Asp).</text>
</comment>
<keyword evidence="7 8" id="KW-0030">Aminoacyl-tRNA synthetase</keyword>
<dbReference type="SUPFAM" id="SSF50249">
    <property type="entry name" value="Nucleic acid-binding proteins"/>
    <property type="match status" value="1"/>
</dbReference>
<feature type="region of interest" description="Aspartate" evidence="8">
    <location>
        <begin position="196"/>
        <end position="199"/>
    </location>
</feature>
<dbReference type="Pfam" id="PF00152">
    <property type="entry name" value="tRNA-synt_2"/>
    <property type="match status" value="1"/>
</dbReference>
<dbReference type="PRINTS" id="PR01042">
    <property type="entry name" value="TRNASYNTHASP"/>
</dbReference>
<dbReference type="InterPro" id="IPR004365">
    <property type="entry name" value="NA-bd_OB_tRNA"/>
</dbReference>
<evidence type="ECO:0000313" key="10">
    <source>
        <dbReference type="EMBL" id="ABJ90668.1"/>
    </source>
</evidence>
<dbReference type="InterPro" id="IPR006195">
    <property type="entry name" value="aa-tRNA-synth_II"/>
</dbReference>
<dbReference type="GO" id="GO:0004815">
    <property type="term" value="F:aspartate-tRNA ligase activity"/>
    <property type="evidence" value="ECO:0007669"/>
    <property type="project" value="UniProtKB-UniRule"/>
</dbReference>
<dbReference type="GO" id="GO:0005737">
    <property type="term" value="C:cytoplasm"/>
    <property type="evidence" value="ECO:0007669"/>
    <property type="project" value="UniProtKB-SubCell"/>
</dbReference>
<dbReference type="AlphaFoldDB" id="Q057N1"/>
<dbReference type="Gene3D" id="3.30.930.10">
    <property type="entry name" value="Bira Bifunctional Protein, Domain 2"/>
    <property type="match status" value="1"/>
</dbReference>
<reference evidence="10 11" key="1">
    <citation type="journal article" date="2006" name="Science">
        <title>A small microbial genome: the end of a long symbiotic relationship?</title>
        <authorList>
            <person name="Perez-Brocal V."/>
            <person name="Gil R."/>
            <person name="Ramos S."/>
            <person name="Lamelas A."/>
            <person name="Postigo M."/>
            <person name="Michelena J.M."/>
            <person name="Silva F.J."/>
            <person name="Moya A."/>
            <person name="Latorre A."/>
        </authorList>
    </citation>
    <scope>NUCLEOTIDE SEQUENCE [LARGE SCALE GENOMIC DNA]</scope>
    <source>
        <strain evidence="11">Cc</strain>
    </source>
</reference>
<accession>Q057N1</accession>
<feature type="binding site" evidence="8">
    <location>
        <begin position="218"/>
        <end position="220"/>
    </location>
    <ligand>
        <name>ATP</name>
        <dbReference type="ChEBI" id="CHEBI:30616"/>
    </ligand>
</feature>
<dbReference type="EC" id="6.1.1.12" evidence="8"/>
<feature type="binding site" evidence="8">
    <location>
        <position position="484"/>
    </location>
    <ligand>
        <name>ATP</name>
        <dbReference type="ChEBI" id="CHEBI:30616"/>
    </ligand>
</feature>
<dbReference type="NCBIfam" id="TIGR00459">
    <property type="entry name" value="aspS_bact"/>
    <property type="match status" value="1"/>
</dbReference>
<evidence type="ECO:0000256" key="8">
    <source>
        <dbReference type="HAMAP-Rule" id="MF_00044"/>
    </source>
</evidence>
<feature type="binding site" evidence="8">
    <location>
        <position position="491"/>
    </location>
    <ligand>
        <name>L-aspartate</name>
        <dbReference type="ChEBI" id="CHEBI:29991"/>
    </ligand>
</feature>
<dbReference type="PROSITE" id="PS50862">
    <property type="entry name" value="AA_TRNA_LIGASE_II"/>
    <property type="match status" value="1"/>
</dbReference>
<comment type="subunit">
    <text evidence="8">Homodimer.</text>
</comment>
<dbReference type="SUPFAM" id="SSF55681">
    <property type="entry name" value="Class II aaRS and biotin synthetases"/>
    <property type="match status" value="1"/>
</dbReference>
<comment type="catalytic activity">
    <reaction evidence="8">
        <text>tRNA(Asp) + L-aspartate + ATP = L-aspartyl-tRNA(Asp) + AMP + diphosphate</text>
        <dbReference type="Rhea" id="RHEA:19649"/>
        <dbReference type="Rhea" id="RHEA-COMP:9660"/>
        <dbReference type="Rhea" id="RHEA-COMP:9678"/>
        <dbReference type="ChEBI" id="CHEBI:29991"/>
        <dbReference type="ChEBI" id="CHEBI:30616"/>
        <dbReference type="ChEBI" id="CHEBI:33019"/>
        <dbReference type="ChEBI" id="CHEBI:78442"/>
        <dbReference type="ChEBI" id="CHEBI:78516"/>
        <dbReference type="ChEBI" id="CHEBI:456215"/>
        <dbReference type="EC" id="6.1.1.12"/>
    </reaction>
</comment>
<feature type="binding site" evidence="8">
    <location>
        <position position="218"/>
    </location>
    <ligand>
        <name>L-aspartate</name>
        <dbReference type="ChEBI" id="CHEBI:29991"/>
    </ligand>
</feature>
<proteinExistence type="inferred from homology"/>
<dbReference type="Gene3D" id="3.30.1360.30">
    <property type="entry name" value="GAD-like domain"/>
    <property type="match status" value="1"/>
</dbReference>
<dbReference type="Pfam" id="PF01336">
    <property type="entry name" value="tRNA_anti-codon"/>
    <property type="match status" value="1"/>
</dbReference>